<evidence type="ECO:0000313" key="2">
    <source>
        <dbReference type="EMBL" id="ORZ37360.1"/>
    </source>
</evidence>
<accession>A0A1Y2HRY5</accession>
<comment type="caution">
    <text evidence="2">The sequence shown here is derived from an EMBL/GenBank/DDBJ whole genome shotgun (WGS) entry which is preliminary data.</text>
</comment>
<sequence>MRFSTIVLAALALCSATVAHAAPANEQVEVELMKRGRFCPEQRACRSMCRRGQYYEDCVDYCESIHCECPGRRC</sequence>
<gene>
    <name evidence="2" type="ORF">BCR44DRAFT_88177</name>
</gene>
<proteinExistence type="predicted"/>
<reference evidence="2 3" key="1">
    <citation type="submission" date="2016-07" db="EMBL/GenBank/DDBJ databases">
        <title>Pervasive Adenine N6-methylation of Active Genes in Fungi.</title>
        <authorList>
            <consortium name="DOE Joint Genome Institute"/>
            <person name="Mondo S.J."/>
            <person name="Dannebaum R.O."/>
            <person name="Kuo R.C."/>
            <person name="Labutti K."/>
            <person name="Haridas S."/>
            <person name="Kuo A."/>
            <person name="Salamov A."/>
            <person name="Ahrendt S.R."/>
            <person name="Lipzen A."/>
            <person name="Sullivan W."/>
            <person name="Andreopoulos W.B."/>
            <person name="Clum A."/>
            <person name="Lindquist E."/>
            <person name="Daum C."/>
            <person name="Ramamoorthy G.K."/>
            <person name="Gryganskyi A."/>
            <person name="Culley D."/>
            <person name="Magnuson J.K."/>
            <person name="James T.Y."/>
            <person name="O'Malley M.A."/>
            <person name="Stajich J.E."/>
            <person name="Spatafora J.W."/>
            <person name="Visel A."/>
            <person name="Grigoriev I.V."/>
        </authorList>
    </citation>
    <scope>NUCLEOTIDE SEQUENCE [LARGE SCALE GENOMIC DNA]</scope>
    <source>
        <strain evidence="2 3">PL171</strain>
    </source>
</reference>
<feature type="signal peptide" evidence="1">
    <location>
        <begin position="1"/>
        <end position="21"/>
    </location>
</feature>
<keyword evidence="3" id="KW-1185">Reference proteome</keyword>
<keyword evidence="1" id="KW-0732">Signal</keyword>
<organism evidence="2 3">
    <name type="scientific">Catenaria anguillulae PL171</name>
    <dbReference type="NCBI Taxonomy" id="765915"/>
    <lineage>
        <taxon>Eukaryota</taxon>
        <taxon>Fungi</taxon>
        <taxon>Fungi incertae sedis</taxon>
        <taxon>Blastocladiomycota</taxon>
        <taxon>Blastocladiomycetes</taxon>
        <taxon>Blastocladiales</taxon>
        <taxon>Catenariaceae</taxon>
        <taxon>Catenaria</taxon>
    </lineage>
</organism>
<name>A0A1Y2HRY5_9FUNG</name>
<dbReference type="EMBL" id="MCFL01000013">
    <property type="protein sequence ID" value="ORZ37360.1"/>
    <property type="molecule type" value="Genomic_DNA"/>
</dbReference>
<dbReference type="Proteomes" id="UP000193411">
    <property type="component" value="Unassembled WGS sequence"/>
</dbReference>
<evidence type="ECO:0000256" key="1">
    <source>
        <dbReference type="SAM" id="SignalP"/>
    </source>
</evidence>
<dbReference type="AlphaFoldDB" id="A0A1Y2HRY5"/>
<protein>
    <recommendedName>
        <fullName evidence="4">Invertebrate defensins family profile domain-containing protein</fullName>
    </recommendedName>
</protein>
<feature type="chain" id="PRO_5013096115" description="Invertebrate defensins family profile domain-containing protein" evidence="1">
    <location>
        <begin position="22"/>
        <end position="74"/>
    </location>
</feature>
<evidence type="ECO:0000313" key="3">
    <source>
        <dbReference type="Proteomes" id="UP000193411"/>
    </source>
</evidence>
<evidence type="ECO:0008006" key="4">
    <source>
        <dbReference type="Google" id="ProtNLM"/>
    </source>
</evidence>